<dbReference type="PANTHER" id="PTHR42756">
    <property type="entry name" value="TRANSCRIPTIONAL REGULATOR, MARR"/>
    <property type="match status" value="1"/>
</dbReference>
<keyword evidence="2" id="KW-0238">DNA-binding</keyword>
<reference evidence="5 6" key="1">
    <citation type="submission" date="2023-11" db="EMBL/GenBank/DDBJ databases">
        <title>From the Deep-Sea to the Surface: Bacterial Genomes Isolated from the Moytirra Hydrothermal Vent Plume.</title>
        <authorList>
            <person name="Major S.R."/>
        </authorList>
    </citation>
    <scope>NUCLEOTIDE SEQUENCE [LARGE SCALE GENOMIC DNA]</scope>
    <source>
        <strain evidence="5 6">OXR-9</strain>
        <plasmid evidence="5 6">unnamed02</plasmid>
    </source>
</reference>
<dbReference type="EMBL" id="CP139727">
    <property type="protein sequence ID" value="WPZ23543.1"/>
    <property type="molecule type" value="Genomic_DNA"/>
</dbReference>
<keyword evidence="3" id="KW-0804">Transcription</keyword>
<geneLocation type="plasmid" evidence="5 6">
    <name>unnamed02</name>
</geneLocation>
<name>A0ABZ0V3U3_9RHOB</name>
<keyword evidence="1" id="KW-0805">Transcription regulation</keyword>
<keyword evidence="5" id="KW-0614">Plasmid</keyword>
<evidence type="ECO:0000256" key="2">
    <source>
        <dbReference type="ARBA" id="ARBA00023125"/>
    </source>
</evidence>
<dbReference type="InterPro" id="IPR036390">
    <property type="entry name" value="WH_DNA-bd_sf"/>
</dbReference>
<protein>
    <submittedName>
        <fullName evidence="5">MarR family transcriptional regulator</fullName>
    </submittedName>
</protein>
<evidence type="ECO:0000313" key="6">
    <source>
        <dbReference type="Proteomes" id="UP001326567"/>
    </source>
</evidence>
<evidence type="ECO:0000256" key="3">
    <source>
        <dbReference type="ARBA" id="ARBA00023163"/>
    </source>
</evidence>
<dbReference type="SMART" id="SM00347">
    <property type="entry name" value="HTH_MARR"/>
    <property type="match status" value="1"/>
</dbReference>
<organism evidence="5 6">
    <name type="scientific">Sulfitobacter faviae</name>
    <dbReference type="NCBI Taxonomy" id="1775881"/>
    <lineage>
        <taxon>Bacteria</taxon>
        <taxon>Pseudomonadati</taxon>
        <taxon>Pseudomonadota</taxon>
        <taxon>Alphaproteobacteria</taxon>
        <taxon>Rhodobacterales</taxon>
        <taxon>Roseobacteraceae</taxon>
        <taxon>Sulfitobacter</taxon>
    </lineage>
</organism>
<dbReference type="InterPro" id="IPR036388">
    <property type="entry name" value="WH-like_DNA-bd_sf"/>
</dbReference>
<dbReference type="PROSITE" id="PS01117">
    <property type="entry name" value="HTH_MARR_1"/>
    <property type="match status" value="1"/>
</dbReference>
<evidence type="ECO:0000259" key="4">
    <source>
        <dbReference type="PROSITE" id="PS50995"/>
    </source>
</evidence>
<evidence type="ECO:0000256" key="1">
    <source>
        <dbReference type="ARBA" id="ARBA00023015"/>
    </source>
</evidence>
<sequence length="154" mass="16884">MQQPINSDSSFFLLLDIARMLRARFELAVRDAALGITPSEARTLANIARFGPINQNDLADLSGFGAMSAARVLKSLETAGLVSRSTAPNDRRVKMVQITEQAKPLLAAVKNIGDDVESITRGNMSSQNWSLLQSMLETVRDNHLTAYHDQRAAE</sequence>
<dbReference type="SUPFAM" id="SSF46785">
    <property type="entry name" value="Winged helix' DNA-binding domain"/>
    <property type="match status" value="1"/>
</dbReference>
<dbReference type="RefSeq" id="WP_322329911.1">
    <property type="nucleotide sequence ID" value="NZ_CP139727.1"/>
</dbReference>
<gene>
    <name evidence="5" type="ORF">T7987_17710</name>
</gene>
<accession>A0ABZ0V3U3</accession>
<dbReference type="InterPro" id="IPR000835">
    <property type="entry name" value="HTH_MarR-typ"/>
</dbReference>
<evidence type="ECO:0000313" key="5">
    <source>
        <dbReference type="EMBL" id="WPZ23543.1"/>
    </source>
</evidence>
<dbReference type="PROSITE" id="PS50995">
    <property type="entry name" value="HTH_MARR_2"/>
    <property type="match status" value="1"/>
</dbReference>
<dbReference type="Proteomes" id="UP001326567">
    <property type="component" value="Plasmid unnamed02"/>
</dbReference>
<dbReference type="PRINTS" id="PR00598">
    <property type="entry name" value="HTHMARR"/>
</dbReference>
<dbReference type="InterPro" id="IPR023187">
    <property type="entry name" value="Tscrpt_reg_MarR-type_CS"/>
</dbReference>
<feature type="domain" description="HTH marR-type" evidence="4">
    <location>
        <begin position="7"/>
        <end position="141"/>
    </location>
</feature>
<keyword evidence="6" id="KW-1185">Reference proteome</keyword>
<dbReference type="Gene3D" id="1.10.10.10">
    <property type="entry name" value="Winged helix-like DNA-binding domain superfamily/Winged helix DNA-binding domain"/>
    <property type="match status" value="1"/>
</dbReference>
<dbReference type="Pfam" id="PF01047">
    <property type="entry name" value="MarR"/>
    <property type="match status" value="1"/>
</dbReference>
<dbReference type="PANTHER" id="PTHR42756:SF1">
    <property type="entry name" value="TRANSCRIPTIONAL REPRESSOR OF EMRAB OPERON"/>
    <property type="match status" value="1"/>
</dbReference>
<proteinExistence type="predicted"/>